<dbReference type="InterPro" id="IPR013783">
    <property type="entry name" value="Ig-like_fold"/>
</dbReference>
<dbReference type="GO" id="GO:0043005">
    <property type="term" value="C:neuron projection"/>
    <property type="evidence" value="ECO:0007669"/>
    <property type="project" value="TreeGrafter"/>
</dbReference>
<keyword evidence="2 12" id="KW-0812">Transmembrane</keyword>
<keyword evidence="8" id="KW-1015">Disulfide bond</keyword>
<dbReference type="SUPFAM" id="SSF48726">
    <property type="entry name" value="Immunoglobulin"/>
    <property type="match status" value="5"/>
</dbReference>
<keyword evidence="9" id="KW-0325">Glycoprotein</keyword>
<evidence type="ECO:0000256" key="8">
    <source>
        <dbReference type="ARBA" id="ARBA00023157"/>
    </source>
</evidence>
<dbReference type="CDD" id="cd00063">
    <property type="entry name" value="FN3"/>
    <property type="match status" value="2"/>
</dbReference>
<evidence type="ECO:0000259" key="14">
    <source>
        <dbReference type="PROSITE" id="PS50853"/>
    </source>
</evidence>
<evidence type="ECO:0000256" key="9">
    <source>
        <dbReference type="ARBA" id="ARBA00023180"/>
    </source>
</evidence>
<dbReference type="InterPro" id="IPR013098">
    <property type="entry name" value="Ig_I-set"/>
</dbReference>
<dbReference type="InterPro" id="IPR003598">
    <property type="entry name" value="Ig_sub2"/>
</dbReference>
<name>A0A9P0A8M9_BEMTA</name>
<dbReference type="PANTHER" id="PTHR12231:SF269">
    <property type="entry name" value="FASCILIN 2-LIKE PROTEIN"/>
    <property type="match status" value="1"/>
</dbReference>
<dbReference type="SMART" id="SM00409">
    <property type="entry name" value="IG"/>
    <property type="match status" value="5"/>
</dbReference>
<feature type="domain" description="Fibronectin type-III" evidence="14">
    <location>
        <begin position="527"/>
        <end position="628"/>
    </location>
</feature>
<evidence type="ECO:0000313" key="15">
    <source>
        <dbReference type="EMBL" id="CAH0387064.1"/>
    </source>
</evidence>
<evidence type="ECO:0000256" key="5">
    <source>
        <dbReference type="ARBA" id="ARBA00022889"/>
    </source>
</evidence>
<dbReference type="GO" id="GO:0009653">
    <property type="term" value="P:anatomical structure morphogenesis"/>
    <property type="evidence" value="ECO:0007669"/>
    <property type="project" value="UniProtKB-ARBA"/>
</dbReference>
<proteinExistence type="predicted"/>
<organism evidence="15 16">
    <name type="scientific">Bemisia tabaci</name>
    <name type="common">Sweetpotato whitefly</name>
    <name type="synonym">Aleurodes tabaci</name>
    <dbReference type="NCBI Taxonomy" id="7038"/>
    <lineage>
        <taxon>Eukaryota</taxon>
        <taxon>Metazoa</taxon>
        <taxon>Ecdysozoa</taxon>
        <taxon>Arthropoda</taxon>
        <taxon>Hexapoda</taxon>
        <taxon>Insecta</taxon>
        <taxon>Pterygota</taxon>
        <taxon>Neoptera</taxon>
        <taxon>Paraneoptera</taxon>
        <taxon>Hemiptera</taxon>
        <taxon>Sternorrhyncha</taxon>
        <taxon>Aleyrodoidea</taxon>
        <taxon>Aleyrodidae</taxon>
        <taxon>Aleyrodinae</taxon>
        <taxon>Bemisia</taxon>
    </lineage>
</organism>
<keyword evidence="5" id="KW-0130">Cell adhesion</keyword>
<dbReference type="InterPro" id="IPR051170">
    <property type="entry name" value="Neural/epithelial_adhesion"/>
</dbReference>
<dbReference type="Gene3D" id="2.60.40.10">
    <property type="entry name" value="Immunoglobulins"/>
    <property type="match status" value="7"/>
</dbReference>
<keyword evidence="3" id="KW-0732">Signal</keyword>
<evidence type="ECO:0008006" key="17">
    <source>
        <dbReference type="Google" id="ProtNLM"/>
    </source>
</evidence>
<reference evidence="15" key="1">
    <citation type="submission" date="2021-12" db="EMBL/GenBank/DDBJ databases">
        <authorList>
            <person name="King R."/>
        </authorList>
    </citation>
    <scope>NUCLEOTIDE SEQUENCE</scope>
</reference>
<sequence>MSSSPRPKLAPLLKQFLICSVESLIRVETERRDAMKLEIWPLAPVQTKSVGSKVLLTCRIAAGGSIQEVRDLHWLDPQNRTIDNNNPLLKDRITTMHMPNDKSLLLIFQDLRADDGGQYTCVGSYSNAEQLAASVLIETIQPIMWVDAPTVQNPIKGKEGKIKCRVNANPSPNVDLLRNGVAIQSGDRYVIETDGLTIKNVQESDDGSYICRAVVIQTGEFAERVIKVEVQSPPVIDDSMISEIKVTEGESASIACKAYAKPPPSYSWIKESTKQNLGVGSERFMVNEHTGILTINHALKDDDGEFRCVANNPAGSVEKAVKVTVIVKPKIFNLRNISAAVNHEAKLECQATGNPLPNISFRKLSSETSFVLGVQSTDSRISVEIAKNQVKGEVTATLIISQLRREDDGLYACTAENKGGKEIKNGHLTVEFPPSFKNSPIKEAWSWNRMPVNLTCLAESIPNATITWELNNRLIEGEYTFRKYGNGPESTLTVTPSDARFYGHYKCVARNNHGEAKHIIELKEARAPSAVQQARPTIVTANTINFDIVGPNDHGGQKIKAYVVQYKTDRDRDWHMARNHTWTVDAAHILENLRPNTKYIFRFAAVNDVGEGPYSALVEQFMPATSAPQVPAIVTQPGPDGYIYSNYSSLAQIRWRIPHNNGAPIIKYTLTYCVEDTGLERRVVRSTCRQSEVNSERTTVYDFRDLRPDTTYKFEVRAQNQIGFSQPAEAYVRTAKGSIDSQMHTVPSDRLSSAVLVLVVVAALFGILVIVDVSCFFFNETGLLSLACSSLCGKKKKHAKDDDPKLGSEAKELLNGHRDSKVRIDSNMDDSMKKNMQVNYDMKKSISKTSFVGKDSAV</sequence>
<evidence type="ECO:0000256" key="10">
    <source>
        <dbReference type="ARBA" id="ARBA00023319"/>
    </source>
</evidence>
<dbReference type="PROSITE" id="PS50853">
    <property type="entry name" value="FN3"/>
    <property type="match status" value="2"/>
</dbReference>
<keyword evidence="7 12" id="KW-0472">Membrane</keyword>
<dbReference type="InterPro" id="IPR009138">
    <property type="entry name" value="Neural_cell_adh"/>
</dbReference>
<dbReference type="PRINTS" id="PR01838">
    <property type="entry name" value="NCAMFAMILY"/>
</dbReference>
<feature type="compositionally biased region" description="Basic and acidic residues" evidence="11">
    <location>
        <begin position="799"/>
        <end position="828"/>
    </location>
</feature>
<keyword evidence="10" id="KW-0393">Immunoglobulin domain</keyword>
<evidence type="ECO:0000256" key="3">
    <source>
        <dbReference type="ARBA" id="ARBA00022729"/>
    </source>
</evidence>
<dbReference type="FunFam" id="2.60.40.10:FF:000032">
    <property type="entry name" value="palladin isoform X1"/>
    <property type="match status" value="1"/>
</dbReference>
<dbReference type="EMBL" id="OU963864">
    <property type="protein sequence ID" value="CAH0387064.1"/>
    <property type="molecule type" value="Genomic_DNA"/>
</dbReference>
<feature type="domain" description="Ig-like" evidence="13">
    <location>
        <begin position="142"/>
        <end position="227"/>
    </location>
</feature>
<gene>
    <name evidence="15" type="ORF">BEMITA_LOCUS6121</name>
</gene>
<evidence type="ECO:0000256" key="12">
    <source>
        <dbReference type="SAM" id="Phobius"/>
    </source>
</evidence>
<keyword evidence="4" id="KW-0677">Repeat</keyword>
<accession>A0A9P0A8M9</accession>
<dbReference type="InterPro" id="IPR036116">
    <property type="entry name" value="FN3_sf"/>
</dbReference>
<feature type="domain" description="Ig-like" evidence="13">
    <location>
        <begin position="329"/>
        <end position="429"/>
    </location>
</feature>
<dbReference type="AlphaFoldDB" id="A0A9P0A8M9"/>
<dbReference type="Pfam" id="PF00041">
    <property type="entry name" value="fn3"/>
    <property type="match status" value="2"/>
</dbReference>
<keyword evidence="16" id="KW-1185">Reference proteome</keyword>
<dbReference type="Pfam" id="PF07679">
    <property type="entry name" value="I-set"/>
    <property type="match status" value="3"/>
</dbReference>
<dbReference type="InterPro" id="IPR003961">
    <property type="entry name" value="FN3_dom"/>
</dbReference>
<dbReference type="SMART" id="SM00408">
    <property type="entry name" value="IGc2"/>
    <property type="match status" value="5"/>
</dbReference>
<feature type="domain" description="Fibronectin type-III" evidence="14">
    <location>
        <begin position="636"/>
        <end position="738"/>
    </location>
</feature>
<dbReference type="PANTHER" id="PTHR12231">
    <property type="entry name" value="CTX-RELATED TYPE I TRANSMEMBRANE PROTEIN"/>
    <property type="match status" value="1"/>
</dbReference>
<feature type="transmembrane region" description="Helical" evidence="12">
    <location>
        <begin position="754"/>
        <end position="778"/>
    </location>
</feature>
<dbReference type="InterPro" id="IPR036179">
    <property type="entry name" value="Ig-like_dom_sf"/>
</dbReference>
<feature type="domain" description="Ig-like" evidence="13">
    <location>
        <begin position="233"/>
        <end position="324"/>
    </location>
</feature>
<comment type="subcellular location">
    <subcellularLocation>
        <location evidence="1">Membrane</location>
        <topology evidence="1">Single-pass membrane protein</topology>
    </subcellularLocation>
</comment>
<evidence type="ECO:0000256" key="2">
    <source>
        <dbReference type="ARBA" id="ARBA00022692"/>
    </source>
</evidence>
<evidence type="ECO:0000256" key="1">
    <source>
        <dbReference type="ARBA" id="ARBA00004167"/>
    </source>
</evidence>
<dbReference type="GO" id="GO:0030154">
    <property type="term" value="P:cell differentiation"/>
    <property type="evidence" value="ECO:0007669"/>
    <property type="project" value="UniProtKB-ARBA"/>
</dbReference>
<evidence type="ECO:0000313" key="16">
    <source>
        <dbReference type="Proteomes" id="UP001152759"/>
    </source>
</evidence>
<dbReference type="Pfam" id="PF13927">
    <property type="entry name" value="Ig_3"/>
    <property type="match status" value="1"/>
</dbReference>
<dbReference type="SUPFAM" id="SSF49265">
    <property type="entry name" value="Fibronectin type III"/>
    <property type="match status" value="1"/>
</dbReference>
<dbReference type="Proteomes" id="UP001152759">
    <property type="component" value="Chromosome 3"/>
</dbReference>
<dbReference type="GO" id="GO:0005886">
    <property type="term" value="C:plasma membrane"/>
    <property type="evidence" value="ECO:0007669"/>
    <property type="project" value="UniProtKB-ARBA"/>
</dbReference>
<dbReference type="InterPro" id="IPR007110">
    <property type="entry name" value="Ig-like_dom"/>
</dbReference>
<evidence type="ECO:0000256" key="6">
    <source>
        <dbReference type="ARBA" id="ARBA00022989"/>
    </source>
</evidence>
<evidence type="ECO:0000259" key="13">
    <source>
        <dbReference type="PROSITE" id="PS50835"/>
    </source>
</evidence>
<evidence type="ECO:0000256" key="4">
    <source>
        <dbReference type="ARBA" id="ARBA00022737"/>
    </source>
</evidence>
<evidence type="ECO:0000256" key="7">
    <source>
        <dbReference type="ARBA" id="ARBA00023136"/>
    </source>
</evidence>
<dbReference type="PROSITE" id="PS50835">
    <property type="entry name" value="IG_LIKE"/>
    <property type="match status" value="5"/>
</dbReference>
<dbReference type="SMART" id="SM00060">
    <property type="entry name" value="FN3"/>
    <property type="match status" value="2"/>
</dbReference>
<feature type="domain" description="Ig-like" evidence="13">
    <location>
        <begin position="434"/>
        <end position="523"/>
    </location>
</feature>
<feature type="domain" description="Ig-like" evidence="13">
    <location>
        <begin position="41"/>
        <end position="132"/>
    </location>
</feature>
<evidence type="ECO:0000256" key="11">
    <source>
        <dbReference type="SAM" id="MobiDB-lite"/>
    </source>
</evidence>
<dbReference type="CDD" id="cd00096">
    <property type="entry name" value="Ig"/>
    <property type="match status" value="1"/>
</dbReference>
<dbReference type="GO" id="GO:0007155">
    <property type="term" value="P:cell adhesion"/>
    <property type="evidence" value="ECO:0007669"/>
    <property type="project" value="UniProtKB-KW"/>
</dbReference>
<keyword evidence="6 12" id="KW-1133">Transmembrane helix</keyword>
<dbReference type="InterPro" id="IPR003599">
    <property type="entry name" value="Ig_sub"/>
</dbReference>
<feature type="region of interest" description="Disordered" evidence="11">
    <location>
        <begin position="797"/>
        <end position="828"/>
    </location>
</feature>
<protein>
    <recommendedName>
        <fullName evidence="17">Fasciclin-2</fullName>
    </recommendedName>
</protein>